<dbReference type="PANTHER" id="PTHR42928">
    <property type="entry name" value="TRICARBOXYLATE-BINDING PROTEIN"/>
    <property type="match status" value="1"/>
</dbReference>
<dbReference type="PIRSF" id="PIRSF017082">
    <property type="entry name" value="YflP"/>
    <property type="match status" value="1"/>
</dbReference>
<dbReference type="EMBL" id="QRGO01000003">
    <property type="protein sequence ID" value="RDV01128.1"/>
    <property type="molecule type" value="Genomic_DNA"/>
</dbReference>
<name>A0A371B0P5_9BRAD</name>
<evidence type="ECO:0000313" key="2">
    <source>
        <dbReference type="EMBL" id="RDV01128.1"/>
    </source>
</evidence>
<keyword evidence="3" id="KW-1185">Reference proteome</keyword>
<reference evidence="3" key="1">
    <citation type="submission" date="2018-08" db="EMBL/GenBank/DDBJ databases">
        <authorList>
            <person name="Kim S.-J."/>
            <person name="Jung G.-Y."/>
        </authorList>
    </citation>
    <scope>NUCLEOTIDE SEQUENCE [LARGE SCALE GENOMIC DNA]</scope>
    <source>
        <strain evidence="3">GY_H</strain>
    </source>
</reference>
<dbReference type="SUPFAM" id="SSF53850">
    <property type="entry name" value="Periplasmic binding protein-like II"/>
    <property type="match status" value="1"/>
</dbReference>
<dbReference type="AlphaFoldDB" id="A0A371B0P5"/>
<dbReference type="CDD" id="cd07012">
    <property type="entry name" value="PBP2_Bug_TTT"/>
    <property type="match status" value="1"/>
</dbReference>
<comment type="caution">
    <text evidence="2">The sequence shown here is derived from an EMBL/GenBank/DDBJ whole genome shotgun (WGS) entry which is preliminary data.</text>
</comment>
<comment type="similarity">
    <text evidence="1">Belongs to the UPF0065 (bug) family.</text>
</comment>
<dbReference type="InterPro" id="IPR005064">
    <property type="entry name" value="BUG"/>
</dbReference>
<dbReference type="Proteomes" id="UP000263993">
    <property type="component" value="Unassembled WGS sequence"/>
</dbReference>
<dbReference type="Gene3D" id="3.40.190.10">
    <property type="entry name" value="Periplasmic binding protein-like II"/>
    <property type="match status" value="1"/>
</dbReference>
<evidence type="ECO:0000256" key="1">
    <source>
        <dbReference type="ARBA" id="ARBA00006987"/>
    </source>
</evidence>
<dbReference type="InterPro" id="IPR042100">
    <property type="entry name" value="Bug_dom1"/>
</dbReference>
<dbReference type="Gene3D" id="3.40.190.150">
    <property type="entry name" value="Bordetella uptake gene, domain 1"/>
    <property type="match status" value="1"/>
</dbReference>
<gene>
    <name evidence="2" type="ORF">DXH78_17980</name>
</gene>
<evidence type="ECO:0000313" key="3">
    <source>
        <dbReference type="Proteomes" id="UP000263993"/>
    </source>
</evidence>
<sequence length="347" mass="37140">MVSEKPEEFNKRQWRKAPMAKRVFDGTRRGIILAGAAAVMLAAMPQAQAAWPDKPIRLVLPFGAGGVGDVTARIVAEKLGDKLGQRIAIENMPGPGGISAARAVTTAQPDGYTLGLLSNGTAAAVATFKKLPFDPLTEFAMVSTMGQFDAVLAVSAKSEFKTLGDLLKAAKANPGKINVGTITAGSTQNLGGEYFKSAADIDVVIVPYKSSPDIVVGLLRNDVQMMLDFPPAVKGQVESGDIRLLATAADKRSQMFPNVPTAAEQGMKGFRVYSWNGIFAPKDTPKEIVDKLNKGIREVLAMKEVQEQFAKLSIEAQPSSPEELMQRLKDDIANLNMVVDKAGIVRK</sequence>
<dbReference type="PANTHER" id="PTHR42928:SF5">
    <property type="entry name" value="BLR1237 PROTEIN"/>
    <property type="match status" value="1"/>
</dbReference>
<protein>
    <submittedName>
        <fullName evidence="2">Tripartite tricarboxylate transporter substrate binding protein</fullName>
    </submittedName>
</protein>
<dbReference type="Pfam" id="PF03401">
    <property type="entry name" value="TctC"/>
    <property type="match status" value="1"/>
</dbReference>
<organism evidence="2 3">
    <name type="scientific">Undibacter mobilis</name>
    <dbReference type="NCBI Taxonomy" id="2292256"/>
    <lineage>
        <taxon>Bacteria</taxon>
        <taxon>Pseudomonadati</taxon>
        <taxon>Pseudomonadota</taxon>
        <taxon>Alphaproteobacteria</taxon>
        <taxon>Hyphomicrobiales</taxon>
        <taxon>Nitrobacteraceae</taxon>
        <taxon>Undibacter</taxon>
    </lineage>
</organism>
<accession>A0A371B0P5</accession>
<dbReference type="OrthoDB" id="8443386at2"/>
<proteinExistence type="inferred from homology"/>